<proteinExistence type="predicted"/>
<dbReference type="PROSITE" id="PS50090">
    <property type="entry name" value="MYB_LIKE"/>
    <property type="match status" value="3"/>
</dbReference>
<dbReference type="InterPro" id="IPR001005">
    <property type="entry name" value="SANT/Myb"/>
</dbReference>
<dbReference type="SUPFAM" id="SSF46689">
    <property type="entry name" value="Homeodomain-like"/>
    <property type="match status" value="2"/>
</dbReference>
<dbReference type="STRING" id="157072.A0A024U2Y7"/>
<organism evidence="6">
    <name type="scientific">Aphanomyces invadans</name>
    <dbReference type="NCBI Taxonomy" id="157072"/>
    <lineage>
        <taxon>Eukaryota</taxon>
        <taxon>Sar</taxon>
        <taxon>Stramenopiles</taxon>
        <taxon>Oomycota</taxon>
        <taxon>Saprolegniomycetes</taxon>
        <taxon>Saprolegniales</taxon>
        <taxon>Verrucalvaceae</taxon>
        <taxon>Aphanomyces</taxon>
    </lineage>
</organism>
<dbReference type="PANTHER" id="PTHR45614:SF25">
    <property type="entry name" value="MYB PROTEIN"/>
    <property type="match status" value="1"/>
</dbReference>
<evidence type="ECO:0000259" key="5">
    <source>
        <dbReference type="PROSITE" id="PS51294"/>
    </source>
</evidence>
<feature type="domain" description="Myb-like" evidence="4">
    <location>
        <begin position="104"/>
        <end position="154"/>
    </location>
</feature>
<evidence type="ECO:0000259" key="4">
    <source>
        <dbReference type="PROSITE" id="PS50090"/>
    </source>
</evidence>
<feature type="domain" description="Myb-like" evidence="4">
    <location>
        <begin position="52"/>
        <end position="103"/>
    </location>
</feature>
<dbReference type="InterPro" id="IPR017930">
    <property type="entry name" value="Myb_dom"/>
</dbReference>
<dbReference type="SMART" id="SM00717">
    <property type="entry name" value="SANT"/>
    <property type="match status" value="3"/>
</dbReference>
<keyword evidence="1" id="KW-0677">Repeat</keyword>
<dbReference type="CDD" id="cd00167">
    <property type="entry name" value="SANT"/>
    <property type="match status" value="3"/>
</dbReference>
<dbReference type="Pfam" id="PF00249">
    <property type="entry name" value="Myb_DNA-binding"/>
    <property type="match status" value="3"/>
</dbReference>
<protein>
    <submittedName>
        <fullName evidence="6">Uncharacterized protein</fullName>
    </submittedName>
</protein>
<name>A0A024U2Y7_9STRA</name>
<dbReference type="Gene3D" id="1.10.10.60">
    <property type="entry name" value="Homeodomain-like"/>
    <property type="match status" value="3"/>
</dbReference>
<dbReference type="GeneID" id="20084698"/>
<accession>A0A024U2Y7</accession>
<sequence length="253" mass="28293">MAPICAWTPAEDQILRDYVCLHGGKQWRGAVGLFGSRKSIRDCQHRWKLLSQTSMGKQPWTEAEDQAMLSLVRGLGPHKWGVIASYLPGRSGKQCRERWCNQLDPSISKAPWTADEDKLLAALQAKHGNRWSLIAEKLPGRTDNAVKNHWHASVKMTKPYKGVVPRPPSQASISPMKEESRRPPVPKPLPLLDTDDVWNLQDLDLATDICWVDPDFIWGHGETMASESSPDAIDDTQTVEWLTSVDISPSGVL</sequence>
<dbReference type="GO" id="GO:0005634">
    <property type="term" value="C:nucleus"/>
    <property type="evidence" value="ECO:0007669"/>
    <property type="project" value="TreeGrafter"/>
</dbReference>
<evidence type="ECO:0000256" key="2">
    <source>
        <dbReference type="ARBA" id="ARBA00023125"/>
    </source>
</evidence>
<dbReference type="GO" id="GO:0000978">
    <property type="term" value="F:RNA polymerase II cis-regulatory region sequence-specific DNA binding"/>
    <property type="evidence" value="ECO:0007669"/>
    <property type="project" value="TreeGrafter"/>
</dbReference>
<gene>
    <name evidence="6" type="ORF">H310_07648</name>
</gene>
<dbReference type="FunFam" id="1.10.10.60:FF:000010">
    <property type="entry name" value="Transcriptional activator Myb isoform A"/>
    <property type="match status" value="1"/>
</dbReference>
<feature type="domain" description="Myb-like" evidence="4">
    <location>
        <begin position="7"/>
        <end position="51"/>
    </location>
</feature>
<dbReference type="EMBL" id="KI913965">
    <property type="protein sequence ID" value="ETW00262.1"/>
    <property type="molecule type" value="Genomic_DNA"/>
</dbReference>
<dbReference type="GO" id="GO:0000981">
    <property type="term" value="F:DNA-binding transcription factor activity, RNA polymerase II-specific"/>
    <property type="evidence" value="ECO:0007669"/>
    <property type="project" value="TreeGrafter"/>
</dbReference>
<dbReference type="eggNOG" id="KOG0048">
    <property type="taxonomic scope" value="Eukaryota"/>
</dbReference>
<keyword evidence="2" id="KW-0238">DNA-binding</keyword>
<dbReference type="PROSITE" id="PS51294">
    <property type="entry name" value="HTH_MYB"/>
    <property type="match status" value="3"/>
</dbReference>
<evidence type="ECO:0000256" key="3">
    <source>
        <dbReference type="SAM" id="MobiDB-lite"/>
    </source>
</evidence>
<dbReference type="OrthoDB" id="2143914at2759"/>
<dbReference type="PANTHER" id="PTHR45614">
    <property type="entry name" value="MYB PROTEIN-RELATED"/>
    <property type="match status" value="1"/>
</dbReference>
<evidence type="ECO:0000256" key="1">
    <source>
        <dbReference type="ARBA" id="ARBA00022737"/>
    </source>
</evidence>
<feature type="domain" description="HTH myb-type" evidence="5">
    <location>
        <begin position="1"/>
        <end position="55"/>
    </location>
</feature>
<reference evidence="6" key="1">
    <citation type="submission" date="2013-12" db="EMBL/GenBank/DDBJ databases">
        <title>The Genome Sequence of Aphanomyces invadans NJM9701.</title>
        <authorList>
            <consortium name="The Broad Institute Genomics Platform"/>
            <person name="Russ C."/>
            <person name="Tyler B."/>
            <person name="van West P."/>
            <person name="Dieguez-Uribeondo J."/>
            <person name="Young S.K."/>
            <person name="Zeng Q."/>
            <person name="Gargeya S."/>
            <person name="Fitzgerald M."/>
            <person name="Abouelleil A."/>
            <person name="Alvarado L."/>
            <person name="Chapman S.B."/>
            <person name="Gainer-Dewar J."/>
            <person name="Goldberg J."/>
            <person name="Griggs A."/>
            <person name="Gujja S."/>
            <person name="Hansen M."/>
            <person name="Howarth C."/>
            <person name="Imamovic A."/>
            <person name="Ireland A."/>
            <person name="Larimer J."/>
            <person name="McCowan C."/>
            <person name="Murphy C."/>
            <person name="Pearson M."/>
            <person name="Poon T.W."/>
            <person name="Priest M."/>
            <person name="Roberts A."/>
            <person name="Saif S."/>
            <person name="Shea T."/>
            <person name="Sykes S."/>
            <person name="Wortman J."/>
            <person name="Nusbaum C."/>
            <person name="Birren B."/>
        </authorList>
    </citation>
    <scope>NUCLEOTIDE SEQUENCE [LARGE SCALE GENOMIC DNA]</scope>
    <source>
        <strain evidence="6">NJM9701</strain>
    </source>
</reference>
<feature type="region of interest" description="Disordered" evidence="3">
    <location>
        <begin position="159"/>
        <end position="188"/>
    </location>
</feature>
<dbReference type="InterPro" id="IPR050560">
    <property type="entry name" value="MYB_TF"/>
</dbReference>
<dbReference type="RefSeq" id="XP_008871287.1">
    <property type="nucleotide sequence ID" value="XM_008873065.1"/>
</dbReference>
<dbReference type="VEuPathDB" id="FungiDB:H310_07648"/>
<feature type="domain" description="HTH myb-type" evidence="5">
    <location>
        <begin position="57"/>
        <end position="103"/>
    </location>
</feature>
<dbReference type="InterPro" id="IPR009057">
    <property type="entry name" value="Homeodomain-like_sf"/>
</dbReference>
<evidence type="ECO:0000313" key="6">
    <source>
        <dbReference type="EMBL" id="ETW00262.1"/>
    </source>
</evidence>
<feature type="domain" description="HTH myb-type" evidence="5">
    <location>
        <begin position="104"/>
        <end position="158"/>
    </location>
</feature>
<dbReference type="AlphaFoldDB" id="A0A024U2Y7"/>